<sequence>MYHRKRRTMGTPRSPAGRWSTGAAVLAIGSLAGALTGVAPAQARAFGLDPSFGTAGTAGTDFTGFIDEGLALLMQNDKPVVAGSAGRLVDGVGVTDFGLTRYTADGDLDPGFGSGGKVTTDFFGSSDDAYAVAGQPDGSVVAAGRAFTDDTGDADFALARYRRDGTLDPAFGSGGKVSTDFGGTSDTAKAMVRQPDGKIVVAGNTQNYPVSDDIALARYRADGTLDTSFGSGGRVVTRFGGNSSAAALVLQADGKLVVAGETSADGIDFALARYHRDGTLDTGFGGDGMVVTDFGGADRASALLVDRLGRILAVGGSGSPLSSAVALARYRGDGSLDRTFGTDGLVTTEMDNAVGVAVVAQGTKLLVGAAGGAFTLARYHRDGTLDRGFGTDGVLATYFGSSSTQLAALALDRRGRVVAAGTTATDPYYWGDFFVARYR</sequence>
<name>A0A2T0KH78_9ACTN</name>
<comment type="caution">
    <text evidence="1">The sequence shown here is derived from an EMBL/GenBank/DDBJ whole genome shotgun (WGS) entry which is preliminary data.</text>
</comment>
<dbReference type="NCBIfam" id="TIGR02608">
    <property type="entry name" value="delta_60_rpt"/>
    <property type="match status" value="6"/>
</dbReference>
<organism evidence="1 2">
    <name type="scientific">Actinoplanes italicus</name>
    <dbReference type="NCBI Taxonomy" id="113567"/>
    <lineage>
        <taxon>Bacteria</taxon>
        <taxon>Bacillati</taxon>
        <taxon>Actinomycetota</taxon>
        <taxon>Actinomycetes</taxon>
        <taxon>Micromonosporales</taxon>
        <taxon>Micromonosporaceae</taxon>
        <taxon>Actinoplanes</taxon>
    </lineage>
</organism>
<evidence type="ECO:0000313" key="1">
    <source>
        <dbReference type="EMBL" id="PRX22587.1"/>
    </source>
</evidence>
<reference evidence="1 2" key="1">
    <citation type="submission" date="2018-03" db="EMBL/GenBank/DDBJ databases">
        <title>Genomic Encyclopedia of Archaeal and Bacterial Type Strains, Phase II (KMG-II): from individual species to whole genera.</title>
        <authorList>
            <person name="Goeker M."/>
        </authorList>
    </citation>
    <scope>NUCLEOTIDE SEQUENCE [LARGE SCALE GENOMIC DNA]</scope>
    <source>
        <strain evidence="1 2">DSM 43146</strain>
    </source>
</reference>
<dbReference type="Proteomes" id="UP000239415">
    <property type="component" value="Unassembled WGS sequence"/>
</dbReference>
<dbReference type="Pfam" id="PF17164">
    <property type="entry name" value="DUF5122"/>
    <property type="match status" value="6"/>
</dbReference>
<dbReference type="InterPro" id="IPR011044">
    <property type="entry name" value="Quino_amine_DH_bsu"/>
</dbReference>
<dbReference type="SUPFAM" id="SSF50969">
    <property type="entry name" value="YVTN repeat-like/Quinoprotein amine dehydrogenase"/>
    <property type="match status" value="1"/>
</dbReference>
<accession>A0A2T0KH78</accession>
<gene>
    <name evidence="1" type="ORF">CLV67_104114</name>
</gene>
<evidence type="ECO:0000313" key="2">
    <source>
        <dbReference type="Proteomes" id="UP000239415"/>
    </source>
</evidence>
<dbReference type="Gene3D" id="2.80.10.50">
    <property type="match status" value="2"/>
</dbReference>
<dbReference type="EMBL" id="PVMZ01000004">
    <property type="protein sequence ID" value="PRX22587.1"/>
    <property type="molecule type" value="Genomic_DNA"/>
</dbReference>
<protein>
    <submittedName>
        <fullName evidence="1">Putative delta-60 repeat protein</fullName>
    </submittedName>
</protein>
<proteinExistence type="predicted"/>
<dbReference type="InterPro" id="IPR013431">
    <property type="entry name" value="Delta_60_rpt"/>
</dbReference>
<keyword evidence="2" id="KW-1185">Reference proteome</keyword>
<dbReference type="AlphaFoldDB" id="A0A2T0KH78"/>